<feature type="transmembrane region" description="Helical" evidence="1">
    <location>
        <begin position="27"/>
        <end position="47"/>
    </location>
</feature>
<accession>A0A3B0STW6</accession>
<sequence>MTAQAVPHAVGRSTRVTGATQQGGPRLLPLAFFTVLVVAVFFSMIYLRIALDRSAFELDTITDQIAFEESLQLDLRLELAQLQDPERIAYQAEQIGLVYPDERVAIVVDGLNPPPDVPDPFTPIRALEDGTP</sequence>
<dbReference type="AlphaFoldDB" id="A0A3B0STW6"/>
<gene>
    <name evidence="2" type="ORF">MNBD_ACTINO01-257</name>
</gene>
<organism evidence="2">
    <name type="scientific">hydrothermal vent metagenome</name>
    <dbReference type="NCBI Taxonomy" id="652676"/>
    <lineage>
        <taxon>unclassified sequences</taxon>
        <taxon>metagenomes</taxon>
        <taxon>ecological metagenomes</taxon>
    </lineage>
</organism>
<protein>
    <recommendedName>
        <fullName evidence="3">Cell division protein FtsL</fullName>
    </recommendedName>
</protein>
<keyword evidence="1" id="KW-0472">Membrane</keyword>
<keyword evidence="1" id="KW-1133">Transmembrane helix</keyword>
<dbReference type="EMBL" id="UOEI01000271">
    <property type="protein sequence ID" value="VAV99923.1"/>
    <property type="molecule type" value="Genomic_DNA"/>
</dbReference>
<evidence type="ECO:0000313" key="2">
    <source>
        <dbReference type="EMBL" id="VAV99923.1"/>
    </source>
</evidence>
<keyword evidence="1" id="KW-0812">Transmembrane</keyword>
<name>A0A3B0STW6_9ZZZZ</name>
<evidence type="ECO:0008006" key="3">
    <source>
        <dbReference type="Google" id="ProtNLM"/>
    </source>
</evidence>
<evidence type="ECO:0000256" key="1">
    <source>
        <dbReference type="SAM" id="Phobius"/>
    </source>
</evidence>
<proteinExistence type="predicted"/>
<reference evidence="2" key="1">
    <citation type="submission" date="2018-06" db="EMBL/GenBank/DDBJ databases">
        <authorList>
            <person name="Zhirakovskaya E."/>
        </authorList>
    </citation>
    <scope>NUCLEOTIDE SEQUENCE</scope>
</reference>